<feature type="DNA-binding region" description="H-T-H motif" evidence="2">
    <location>
        <begin position="54"/>
        <end position="73"/>
    </location>
</feature>
<dbReference type="SUPFAM" id="SSF48498">
    <property type="entry name" value="Tetracyclin repressor-like, C-terminal domain"/>
    <property type="match status" value="1"/>
</dbReference>
<dbReference type="Proteomes" id="UP000256485">
    <property type="component" value="Unassembled WGS sequence"/>
</dbReference>
<dbReference type="InterPro" id="IPR001647">
    <property type="entry name" value="HTH_TetR"/>
</dbReference>
<dbReference type="Pfam" id="PF00440">
    <property type="entry name" value="TetR_N"/>
    <property type="match status" value="1"/>
</dbReference>
<feature type="region of interest" description="Disordered" evidence="3">
    <location>
        <begin position="1"/>
        <end position="33"/>
    </location>
</feature>
<evidence type="ECO:0000256" key="3">
    <source>
        <dbReference type="SAM" id="MobiDB-lite"/>
    </source>
</evidence>
<gene>
    <name evidence="5" type="ORF">DFJ64_3171</name>
</gene>
<sequence length="219" mass="24444">MERRQAAEATPASSARSRRAPGPDERRRDPERTRERILDAALTEFAARGYAGARVNEIAERAGVNKQLISYYFGGKEGLYRAIASSWRRQETEASTEQQRMTLAELVTSYLPRSAHQRSLVRLLFWDGLMPAGGDPGGEERGSRMREAVADLERRQRDGELADDIDPGCFLLAFMAAASAPAALPHLTRSITGLEPDSPEFLERYAEQLGRMVRHLAKD</sequence>
<dbReference type="OrthoDB" id="4726108at2"/>
<dbReference type="EMBL" id="QTUC01000001">
    <property type="protein sequence ID" value="REF37719.1"/>
    <property type="molecule type" value="Genomic_DNA"/>
</dbReference>
<name>A0A3D9V8C1_THECX</name>
<evidence type="ECO:0000256" key="1">
    <source>
        <dbReference type="ARBA" id="ARBA00023125"/>
    </source>
</evidence>
<feature type="domain" description="HTH tetR-type" evidence="4">
    <location>
        <begin position="31"/>
        <end position="91"/>
    </location>
</feature>
<reference evidence="5 6" key="1">
    <citation type="submission" date="2018-08" db="EMBL/GenBank/DDBJ databases">
        <title>Sequencing the genomes of 1000 actinobacteria strains.</title>
        <authorList>
            <person name="Klenk H.-P."/>
        </authorList>
    </citation>
    <scope>NUCLEOTIDE SEQUENCE [LARGE SCALE GENOMIC DNA]</scope>
    <source>
        <strain evidence="5 6">DSM 22891</strain>
    </source>
</reference>
<evidence type="ECO:0000313" key="5">
    <source>
        <dbReference type="EMBL" id="REF37719.1"/>
    </source>
</evidence>
<feature type="compositionally biased region" description="Basic and acidic residues" evidence="3">
    <location>
        <begin position="21"/>
        <end position="33"/>
    </location>
</feature>
<dbReference type="InterPro" id="IPR009057">
    <property type="entry name" value="Homeodomain-like_sf"/>
</dbReference>
<dbReference type="Pfam" id="PF17926">
    <property type="entry name" value="TetR_C_21"/>
    <property type="match status" value="1"/>
</dbReference>
<dbReference type="InterPro" id="IPR036271">
    <property type="entry name" value="Tet_transcr_reg_TetR-rel_C_sf"/>
</dbReference>
<organism evidence="5 6">
    <name type="scientific">Thermasporomyces composti</name>
    <dbReference type="NCBI Taxonomy" id="696763"/>
    <lineage>
        <taxon>Bacteria</taxon>
        <taxon>Bacillati</taxon>
        <taxon>Actinomycetota</taxon>
        <taxon>Actinomycetes</taxon>
        <taxon>Propionibacteriales</taxon>
        <taxon>Nocardioidaceae</taxon>
        <taxon>Thermasporomyces</taxon>
    </lineage>
</organism>
<dbReference type="PROSITE" id="PS50977">
    <property type="entry name" value="HTH_TETR_2"/>
    <property type="match status" value="1"/>
</dbReference>
<dbReference type="InterPro" id="IPR050109">
    <property type="entry name" value="HTH-type_TetR-like_transc_reg"/>
</dbReference>
<proteinExistence type="predicted"/>
<dbReference type="AlphaFoldDB" id="A0A3D9V8C1"/>
<evidence type="ECO:0000313" key="6">
    <source>
        <dbReference type="Proteomes" id="UP000256485"/>
    </source>
</evidence>
<dbReference type="InterPro" id="IPR041467">
    <property type="entry name" value="Sco4008_C"/>
</dbReference>
<comment type="caution">
    <text evidence="5">The sequence shown here is derived from an EMBL/GenBank/DDBJ whole genome shotgun (WGS) entry which is preliminary data.</text>
</comment>
<evidence type="ECO:0000256" key="2">
    <source>
        <dbReference type="PROSITE-ProRule" id="PRU00335"/>
    </source>
</evidence>
<evidence type="ECO:0000259" key="4">
    <source>
        <dbReference type="PROSITE" id="PS50977"/>
    </source>
</evidence>
<dbReference type="GO" id="GO:0006355">
    <property type="term" value="P:regulation of DNA-templated transcription"/>
    <property type="evidence" value="ECO:0007669"/>
    <property type="project" value="UniProtKB-ARBA"/>
</dbReference>
<keyword evidence="1 2" id="KW-0238">DNA-binding</keyword>
<dbReference type="SUPFAM" id="SSF46689">
    <property type="entry name" value="Homeodomain-like"/>
    <property type="match status" value="1"/>
</dbReference>
<dbReference type="PANTHER" id="PTHR30328">
    <property type="entry name" value="TRANSCRIPTIONAL REPRESSOR"/>
    <property type="match status" value="1"/>
</dbReference>
<keyword evidence="6" id="KW-1185">Reference proteome</keyword>
<dbReference type="Gene3D" id="1.10.357.10">
    <property type="entry name" value="Tetracycline Repressor, domain 2"/>
    <property type="match status" value="1"/>
</dbReference>
<dbReference type="PRINTS" id="PR00455">
    <property type="entry name" value="HTHTETR"/>
</dbReference>
<dbReference type="PANTHER" id="PTHR30328:SF54">
    <property type="entry name" value="HTH-TYPE TRANSCRIPTIONAL REPRESSOR SCO4008"/>
    <property type="match status" value="1"/>
</dbReference>
<dbReference type="GO" id="GO:0003677">
    <property type="term" value="F:DNA binding"/>
    <property type="evidence" value="ECO:0007669"/>
    <property type="project" value="UniProtKB-UniRule"/>
</dbReference>
<accession>A0A3D9V8C1</accession>
<protein>
    <submittedName>
        <fullName evidence="5">TetR family transcriptional regulator</fullName>
    </submittedName>
</protein>
<dbReference type="RefSeq" id="WP_115851125.1">
    <property type="nucleotide sequence ID" value="NZ_QTUC01000001.1"/>
</dbReference>